<evidence type="ECO:0000256" key="5">
    <source>
        <dbReference type="ARBA" id="ARBA00023004"/>
    </source>
</evidence>
<dbReference type="InterPro" id="IPR058240">
    <property type="entry name" value="rSAM_sf"/>
</dbReference>
<evidence type="ECO:0000256" key="6">
    <source>
        <dbReference type="ARBA" id="ARBA00023014"/>
    </source>
</evidence>
<dbReference type="InterPro" id="IPR013785">
    <property type="entry name" value="Aldolase_TIM"/>
</dbReference>
<dbReference type="SUPFAM" id="SSF102114">
    <property type="entry name" value="Radical SAM enzymes"/>
    <property type="match status" value="1"/>
</dbReference>
<comment type="cofactor">
    <cofactor evidence="1">
        <name>[4Fe-4S] cluster</name>
        <dbReference type="ChEBI" id="CHEBI:49883"/>
    </cofactor>
</comment>
<dbReference type="Gene3D" id="3.20.20.70">
    <property type="entry name" value="Aldolase class I"/>
    <property type="match status" value="1"/>
</dbReference>
<dbReference type="GO" id="GO:0051539">
    <property type="term" value="F:4 iron, 4 sulfur cluster binding"/>
    <property type="evidence" value="ECO:0007669"/>
    <property type="project" value="UniProtKB-KW"/>
</dbReference>
<dbReference type="SFLD" id="SFLDG01083">
    <property type="entry name" value="Uncharacterised_Radical_SAM_Su"/>
    <property type="match status" value="1"/>
</dbReference>
<sequence>MIREETVFGPIFSRRLGSSLGINLLPREGKICNFDCIYCECGWNRDGLDDRRMPTAEEVREALEARLKRLAADGVHVDSITFSGDGEPTLNPEFPQIIDDTLALRDRWLPDAKVSVLSNATRVHVPDVFAALRKVDNPIMKIDAPTDEATGRINRPAPGYSLERTIEALKRFEGDFVMQTMFLKSKDFDSSDPQQLAAWMDIVRMLRPREIMVYTIARPTPQEGLVKFSAAQMEELVRPLTDEGFKIDIKG</sequence>
<evidence type="ECO:0000256" key="1">
    <source>
        <dbReference type="ARBA" id="ARBA00001966"/>
    </source>
</evidence>
<dbReference type="InterPro" id="IPR007197">
    <property type="entry name" value="rSAM"/>
</dbReference>
<dbReference type="PANTHER" id="PTHR43787:SF11">
    <property type="entry name" value="UPF0026 PROTEIN SLR1464"/>
    <property type="match status" value="1"/>
</dbReference>
<protein>
    <submittedName>
        <fullName evidence="8">Radical SAM protein</fullName>
    </submittedName>
</protein>
<proteinExistence type="predicted"/>
<dbReference type="CDD" id="cd01335">
    <property type="entry name" value="Radical_SAM"/>
    <property type="match status" value="1"/>
</dbReference>
<evidence type="ECO:0000256" key="4">
    <source>
        <dbReference type="ARBA" id="ARBA00022723"/>
    </source>
</evidence>
<evidence type="ECO:0000313" key="8">
    <source>
        <dbReference type="EMBL" id="HIT46894.1"/>
    </source>
</evidence>
<reference evidence="8" key="1">
    <citation type="submission" date="2020-10" db="EMBL/GenBank/DDBJ databases">
        <authorList>
            <person name="Gilroy R."/>
        </authorList>
    </citation>
    <scope>NUCLEOTIDE SEQUENCE</scope>
    <source>
        <strain evidence="8">ChiHecec2B26-709</strain>
    </source>
</reference>
<dbReference type="PANTHER" id="PTHR43787">
    <property type="entry name" value="FEMO COFACTOR BIOSYNTHESIS PROTEIN NIFB-RELATED"/>
    <property type="match status" value="1"/>
</dbReference>
<dbReference type="Pfam" id="PF04055">
    <property type="entry name" value="Radical_SAM"/>
    <property type="match status" value="1"/>
</dbReference>
<organism evidence="8 9">
    <name type="scientific">Candidatus Cryptobacteroides merdipullorum</name>
    <dbReference type="NCBI Taxonomy" id="2840771"/>
    <lineage>
        <taxon>Bacteria</taxon>
        <taxon>Pseudomonadati</taxon>
        <taxon>Bacteroidota</taxon>
        <taxon>Bacteroidia</taxon>
        <taxon>Bacteroidales</taxon>
        <taxon>Candidatus Cryptobacteroides</taxon>
    </lineage>
</organism>
<reference evidence="8" key="2">
    <citation type="journal article" date="2021" name="PeerJ">
        <title>Extensive microbial diversity within the chicken gut microbiome revealed by metagenomics and culture.</title>
        <authorList>
            <person name="Gilroy R."/>
            <person name="Ravi A."/>
            <person name="Getino M."/>
            <person name="Pursley I."/>
            <person name="Horton D.L."/>
            <person name="Alikhan N.F."/>
            <person name="Baker D."/>
            <person name="Gharbi K."/>
            <person name="Hall N."/>
            <person name="Watson M."/>
            <person name="Adriaenssens E.M."/>
            <person name="Foster-Nyarko E."/>
            <person name="Jarju S."/>
            <person name="Secka A."/>
            <person name="Antonio M."/>
            <person name="Oren A."/>
            <person name="Chaudhuri R.R."/>
            <person name="La Ragione R."/>
            <person name="Hildebrand F."/>
            <person name="Pallen M.J."/>
        </authorList>
    </citation>
    <scope>NUCLEOTIDE SEQUENCE</scope>
    <source>
        <strain evidence="8">ChiHecec2B26-709</strain>
    </source>
</reference>
<keyword evidence="4" id="KW-0479">Metal-binding</keyword>
<keyword evidence="3" id="KW-0949">S-adenosyl-L-methionine</keyword>
<keyword evidence="6" id="KW-0411">Iron-sulfur</keyword>
<keyword evidence="2" id="KW-0004">4Fe-4S</keyword>
<accession>A0A9D1GNC8</accession>
<evidence type="ECO:0000256" key="2">
    <source>
        <dbReference type="ARBA" id="ARBA00022485"/>
    </source>
</evidence>
<evidence type="ECO:0000313" key="9">
    <source>
        <dbReference type="Proteomes" id="UP000886881"/>
    </source>
</evidence>
<dbReference type="EMBL" id="DVLC01000066">
    <property type="protein sequence ID" value="HIT46894.1"/>
    <property type="molecule type" value="Genomic_DNA"/>
</dbReference>
<name>A0A9D1GNC8_9BACT</name>
<dbReference type="InterPro" id="IPR040084">
    <property type="entry name" value="GTPase_Obg"/>
</dbReference>
<dbReference type="AlphaFoldDB" id="A0A9D1GNC8"/>
<dbReference type="Proteomes" id="UP000886881">
    <property type="component" value="Unassembled WGS sequence"/>
</dbReference>
<evidence type="ECO:0000259" key="7">
    <source>
        <dbReference type="Pfam" id="PF04055"/>
    </source>
</evidence>
<dbReference type="GO" id="GO:0046872">
    <property type="term" value="F:metal ion binding"/>
    <property type="evidence" value="ECO:0007669"/>
    <property type="project" value="UniProtKB-KW"/>
</dbReference>
<evidence type="ECO:0000256" key="3">
    <source>
        <dbReference type="ARBA" id="ARBA00022691"/>
    </source>
</evidence>
<comment type="caution">
    <text evidence="8">The sequence shown here is derived from an EMBL/GenBank/DDBJ whole genome shotgun (WGS) entry which is preliminary data.</text>
</comment>
<dbReference type="SFLD" id="SFLDS00029">
    <property type="entry name" value="Radical_SAM"/>
    <property type="match status" value="1"/>
</dbReference>
<gene>
    <name evidence="8" type="ORF">IAC35_03440</name>
</gene>
<feature type="domain" description="Radical SAM core" evidence="7">
    <location>
        <begin position="30"/>
        <end position="172"/>
    </location>
</feature>
<dbReference type="GO" id="GO:0003824">
    <property type="term" value="F:catalytic activity"/>
    <property type="evidence" value="ECO:0007669"/>
    <property type="project" value="InterPro"/>
</dbReference>
<keyword evidence="5" id="KW-0408">Iron</keyword>